<evidence type="ECO:0000256" key="1">
    <source>
        <dbReference type="ARBA" id="ARBA00023002"/>
    </source>
</evidence>
<dbReference type="FunFam" id="3.40.50.720:FF:000121">
    <property type="entry name" value="Prostaglandin reductase 2"/>
    <property type="match status" value="1"/>
</dbReference>
<dbReference type="InterPro" id="IPR011032">
    <property type="entry name" value="GroES-like_sf"/>
</dbReference>
<dbReference type="Gene3D" id="3.40.50.720">
    <property type="entry name" value="NAD(P)-binding Rossmann-like Domain"/>
    <property type="match status" value="1"/>
</dbReference>
<dbReference type="Gene3D" id="3.90.180.10">
    <property type="entry name" value="Medium-chain alcohol dehydrogenases, catalytic domain"/>
    <property type="match status" value="1"/>
</dbReference>
<dbReference type="SUPFAM" id="SSF50129">
    <property type="entry name" value="GroES-like"/>
    <property type="match status" value="1"/>
</dbReference>
<gene>
    <name evidence="3" type="ORF">WG66_18198</name>
</gene>
<dbReference type="Pfam" id="PF16884">
    <property type="entry name" value="ADH_N_2"/>
    <property type="match status" value="1"/>
</dbReference>
<dbReference type="PANTHER" id="PTHR43205:SF7">
    <property type="entry name" value="PROSTAGLANDIN REDUCTASE 1"/>
    <property type="match status" value="1"/>
</dbReference>
<reference evidence="3 4" key="1">
    <citation type="submission" date="2015-12" db="EMBL/GenBank/DDBJ databases">
        <title>Draft genome sequence of Moniliophthora roreri, the causal agent of frosty pod rot of cacao.</title>
        <authorList>
            <person name="Aime M.C."/>
            <person name="Diaz-Valderrama J.R."/>
            <person name="Kijpornyongpan T."/>
            <person name="Phillips-Mora W."/>
        </authorList>
    </citation>
    <scope>NUCLEOTIDE SEQUENCE [LARGE SCALE GENOMIC DNA]</scope>
    <source>
        <strain evidence="3 4">MCA 2952</strain>
    </source>
</reference>
<keyword evidence="1" id="KW-0560">Oxidoreductase</keyword>
<evidence type="ECO:0000259" key="2">
    <source>
        <dbReference type="SMART" id="SM00829"/>
    </source>
</evidence>
<protein>
    <recommendedName>
        <fullName evidence="2">Enoyl reductase (ER) domain-containing protein</fullName>
    </recommendedName>
</protein>
<dbReference type="Pfam" id="PF00107">
    <property type="entry name" value="ADH_zinc_N"/>
    <property type="match status" value="1"/>
</dbReference>
<organism evidence="3 4">
    <name type="scientific">Moniliophthora roreri</name>
    <name type="common">Frosty pod rot fungus</name>
    <name type="synonym">Monilia roreri</name>
    <dbReference type="NCBI Taxonomy" id="221103"/>
    <lineage>
        <taxon>Eukaryota</taxon>
        <taxon>Fungi</taxon>
        <taxon>Dikarya</taxon>
        <taxon>Basidiomycota</taxon>
        <taxon>Agaricomycotina</taxon>
        <taxon>Agaricomycetes</taxon>
        <taxon>Agaricomycetidae</taxon>
        <taxon>Agaricales</taxon>
        <taxon>Marasmiineae</taxon>
        <taxon>Marasmiaceae</taxon>
        <taxon>Moniliophthora</taxon>
    </lineage>
</organism>
<dbReference type="SMART" id="SM00829">
    <property type="entry name" value="PKS_ER"/>
    <property type="match status" value="1"/>
</dbReference>
<proteinExistence type="predicted"/>
<dbReference type="eggNOG" id="KOG1196">
    <property type="taxonomic scope" value="Eukaryota"/>
</dbReference>
<dbReference type="SUPFAM" id="SSF51735">
    <property type="entry name" value="NAD(P)-binding Rossmann-fold domains"/>
    <property type="match status" value="1"/>
</dbReference>
<dbReference type="EMBL" id="LATX01002443">
    <property type="protein sequence ID" value="KTB29218.1"/>
    <property type="molecule type" value="Genomic_DNA"/>
</dbReference>
<dbReference type="CDD" id="cd05288">
    <property type="entry name" value="PGDH"/>
    <property type="match status" value="1"/>
</dbReference>
<comment type="caution">
    <text evidence="3">The sequence shown here is derived from an EMBL/GenBank/DDBJ whole genome shotgun (WGS) entry which is preliminary data.</text>
</comment>
<dbReference type="PANTHER" id="PTHR43205">
    <property type="entry name" value="PROSTAGLANDIN REDUCTASE"/>
    <property type="match status" value="1"/>
</dbReference>
<name>A0A0W0EZ60_MONRR</name>
<evidence type="ECO:0000313" key="3">
    <source>
        <dbReference type="EMBL" id="KTB29218.1"/>
    </source>
</evidence>
<sequence>MAPTQNGRLIFNQVPTGYPEPGKTTVYDTSSAIDLDNVPLNGSVLLKTLVLSADPYLRGRMRDAKEKSYNLAFTLGEPISGFGIGVVLRSEHPDFTAGDHVRGRLSFEEYSIPPEASISTLKKIVKEPELGWEVYVGATGMPGMTAYCAWKEYSQAKKGETVFISGGAGAVGVIVIQLAKQDGMKVIASAGTDEKVQECREMGADVAFNYKTTDTAEVLEKEGPLDVYWDNVGGPTLDAALGASAKHARFIICGMISTYNNKDGTNLKNLWTIFGRSLHIHGFLFSDLAPKYEKEFFDIIPKKIARGELKHREDITRGLEHAGEALLDVQIGRNFGKKGLFLNAILIDFDLPLSSLLCPDPLRFLVNQALSDDDNDEFEVVIYDATDGFSEKPALIQQQKEEPNQYWWLRRPANLMLAFLYPNFGNDLYATPSKKRSEECFLSNVLELFI</sequence>
<dbReference type="InterPro" id="IPR036291">
    <property type="entry name" value="NAD(P)-bd_dom_sf"/>
</dbReference>
<dbReference type="InterPro" id="IPR041694">
    <property type="entry name" value="ADH_N_2"/>
</dbReference>
<dbReference type="InterPro" id="IPR045010">
    <property type="entry name" value="MDR_fam"/>
</dbReference>
<dbReference type="AlphaFoldDB" id="A0A0W0EZ60"/>
<dbReference type="GO" id="GO:0016628">
    <property type="term" value="F:oxidoreductase activity, acting on the CH-CH group of donors, NAD or NADP as acceptor"/>
    <property type="evidence" value="ECO:0007669"/>
    <property type="project" value="InterPro"/>
</dbReference>
<feature type="domain" description="Enoyl reductase (ER)" evidence="2">
    <location>
        <begin position="44"/>
        <end position="340"/>
    </location>
</feature>
<dbReference type="InterPro" id="IPR020843">
    <property type="entry name" value="ER"/>
</dbReference>
<dbReference type="Proteomes" id="UP000054988">
    <property type="component" value="Unassembled WGS sequence"/>
</dbReference>
<accession>A0A0W0EZ60</accession>
<evidence type="ECO:0000313" key="4">
    <source>
        <dbReference type="Proteomes" id="UP000054988"/>
    </source>
</evidence>
<dbReference type="InterPro" id="IPR013149">
    <property type="entry name" value="ADH-like_C"/>
</dbReference>